<proteinExistence type="predicted"/>
<evidence type="ECO:0000313" key="2">
    <source>
        <dbReference type="WBParaSite" id="ES5_v2.g26837.t1"/>
    </source>
</evidence>
<reference evidence="2" key="1">
    <citation type="submission" date="2022-11" db="UniProtKB">
        <authorList>
            <consortium name="WormBaseParasite"/>
        </authorList>
    </citation>
    <scope>IDENTIFICATION</scope>
</reference>
<dbReference type="WBParaSite" id="ES5_v2.g26837.t1">
    <property type="protein sequence ID" value="ES5_v2.g26837.t1"/>
    <property type="gene ID" value="ES5_v2.g26837"/>
</dbReference>
<name>A0AC34GB13_9BILA</name>
<dbReference type="Proteomes" id="UP000887579">
    <property type="component" value="Unplaced"/>
</dbReference>
<evidence type="ECO:0000313" key="1">
    <source>
        <dbReference type="Proteomes" id="UP000887579"/>
    </source>
</evidence>
<sequence length="279" mass="31658">MDAKPNVKEGENIAVMCAAPTTILCRIIRRIGLNYKLIEPENCSKFFKEITTLVPAEEIKAIVFVTEGLNQIPLKTLQKCNEKLRDLCKNHGIFYHFPNAETALINGLLMDAKPNVKEGENIAVMCAAPTTILCRIIRRIGLNYKLIEVTRFAILDLLDSKRALMKKYNFQMVITVNLAMNDNGGLFQSSGFIDCNESIKKAFSDIGVFCDNKFFYEIYFDAAIKMVTYLMDKKEPENMLKYFCNTELFVSSIIKCGHGENLPFKKSALQNVKKDSFIT</sequence>
<organism evidence="1 2">
    <name type="scientific">Panagrolaimus sp. ES5</name>
    <dbReference type="NCBI Taxonomy" id="591445"/>
    <lineage>
        <taxon>Eukaryota</taxon>
        <taxon>Metazoa</taxon>
        <taxon>Ecdysozoa</taxon>
        <taxon>Nematoda</taxon>
        <taxon>Chromadorea</taxon>
        <taxon>Rhabditida</taxon>
        <taxon>Tylenchina</taxon>
        <taxon>Panagrolaimomorpha</taxon>
        <taxon>Panagrolaimoidea</taxon>
        <taxon>Panagrolaimidae</taxon>
        <taxon>Panagrolaimus</taxon>
    </lineage>
</organism>
<accession>A0AC34GB13</accession>
<protein>
    <submittedName>
        <fullName evidence="2">Uncharacterized protein</fullName>
    </submittedName>
</protein>